<dbReference type="Gene3D" id="3.40.366.10">
    <property type="entry name" value="Malonyl-Coenzyme A Acyl Carrier Protein, domain 2"/>
    <property type="match status" value="1"/>
</dbReference>
<organism evidence="9 10">
    <name type="scientific">Brachyspira aalborgi</name>
    <dbReference type="NCBI Taxonomy" id="29522"/>
    <lineage>
        <taxon>Bacteria</taxon>
        <taxon>Pseudomonadati</taxon>
        <taxon>Spirochaetota</taxon>
        <taxon>Spirochaetia</taxon>
        <taxon>Brachyspirales</taxon>
        <taxon>Brachyspiraceae</taxon>
        <taxon>Brachyspira</taxon>
    </lineage>
</organism>
<dbReference type="SMART" id="SM00827">
    <property type="entry name" value="PKS_AT"/>
    <property type="match status" value="1"/>
</dbReference>
<dbReference type="Gene3D" id="3.30.70.250">
    <property type="entry name" value="Malonyl-CoA ACP transacylase, ACP-binding"/>
    <property type="match status" value="1"/>
</dbReference>
<evidence type="ECO:0000256" key="7">
    <source>
        <dbReference type="PIRSR" id="PIRSR000446-1"/>
    </source>
</evidence>
<dbReference type="GO" id="GO:0005829">
    <property type="term" value="C:cytosol"/>
    <property type="evidence" value="ECO:0007669"/>
    <property type="project" value="TreeGrafter"/>
</dbReference>
<dbReference type="EMBL" id="SAXT01000006">
    <property type="protein sequence ID" value="TXJ11207.1"/>
    <property type="molecule type" value="Genomic_DNA"/>
</dbReference>
<sequence length="305" mass="33269">MSNIAFLFPGQGSQTAGMGKSLYDNIAESKEIFDKAANILSDIDIKALCFEGTEEDLKKTENTQPALVTVGIAVYKALESKNIKGDFFAGHSLGEITALCAADYITFEDAIKIARERGLLMAKAGSDAPYGMAAVLGLNYEDVVKCMPENKEVVAANYNLKDQIAISGLSKAIEEVTPKLMEAGAKRVMPLKVSGAFHSPFMKPAADSLKEFLENIKFNNSQNKVFSNVTAEIHSFDSIKENLYKQMFSTVKWFDSMINMQKLGITKIYECGHGKVLTGMSKKIAPDIEAVSVFDIDSLKSAVNN</sequence>
<gene>
    <name evidence="9" type="primary">fabD</name>
    <name evidence="9" type="ORF">EPJ80_11355</name>
</gene>
<dbReference type="NCBIfam" id="TIGR00128">
    <property type="entry name" value="fabD"/>
    <property type="match status" value="1"/>
</dbReference>
<keyword evidence="3 6" id="KW-0808">Transferase</keyword>
<comment type="catalytic activity">
    <reaction evidence="5 6">
        <text>holo-[ACP] + malonyl-CoA = malonyl-[ACP] + CoA</text>
        <dbReference type="Rhea" id="RHEA:41792"/>
        <dbReference type="Rhea" id="RHEA-COMP:9623"/>
        <dbReference type="Rhea" id="RHEA-COMP:9685"/>
        <dbReference type="ChEBI" id="CHEBI:57287"/>
        <dbReference type="ChEBI" id="CHEBI:57384"/>
        <dbReference type="ChEBI" id="CHEBI:64479"/>
        <dbReference type="ChEBI" id="CHEBI:78449"/>
        <dbReference type="EC" id="2.3.1.39"/>
    </reaction>
</comment>
<evidence type="ECO:0000313" key="10">
    <source>
        <dbReference type="Proteomes" id="UP000325116"/>
    </source>
</evidence>
<comment type="similarity">
    <text evidence="6">Belongs to the fabD family.</text>
</comment>
<dbReference type="SUPFAM" id="SSF52151">
    <property type="entry name" value="FabD/lysophospholipase-like"/>
    <property type="match status" value="1"/>
</dbReference>
<dbReference type="SUPFAM" id="SSF55048">
    <property type="entry name" value="Probable ACP-binding domain of malonyl-CoA ACP transacylase"/>
    <property type="match status" value="1"/>
</dbReference>
<evidence type="ECO:0000313" key="9">
    <source>
        <dbReference type="EMBL" id="TXJ11207.1"/>
    </source>
</evidence>
<dbReference type="InterPro" id="IPR050858">
    <property type="entry name" value="Mal-CoA-ACP_Trans/PKS_FabD"/>
</dbReference>
<dbReference type="PANTHER" id="PTHR42681">
    <property type="entry name" value="MALONYL-COA-ACYL CARRIER PROTEIN TRANSACYLASE, MITOCHONDRIAL"/>
    <property type="match status" value="1"/>
</dbReference>
<dbReference type="EC" id="2.3.1.39" evidence="1 6"/>
<evidence type="ECO:0000256" key="5">
    <source>
        <dbReference type="ARBA" id="ARBA00048462"/>
    </source>
</evidence>
<protein>
    <recommendedName>
        <fullName evidence="2 6">Malonyl CoA-acyl carrier protein transacylase</fullName>
        <ecNumber evidence="1 6">2.3.1.39</ecNumber>
    </recommendedName>
</protein>
<dbReference type="InterPro" id="IPR014043">
    <property type="entry name" value="Acyl_transferase_dom"/>
</dbReference>
<evidence type="ECO:0000259" key="8">
    <source>
        <dbReference type="SMART" id="SM00827"/>
    </source>
</evidence>
<name>A0A5C8CDV0_9SPIR</name>
<proteinExistence type="inferred from homology"/>
<dbReference type="InterPro" id="IPR004410">
    <property type="entry name" value="Malonyl_CoA-ACP_transAc_FabD"/>
</dbReference>
<dbReference type="PIRSF" id="PIRSF000446">
    <property type="entry name" value="Mct"/>
    <property type="match status" value="1"/>
</dbReference>
<dbReference type="InterPro" id="IPR016036">
    <property type="entry name" value="Malonyl_transacylase_ACP-bd"/>
</dbReference>
<dbReference type="InterPro" id="IPR024925">
    <property type="entry name" value="Malonyl_CoA-ACP_transAc"/>
</dbReference>
<reference evidence="9 10" key="1">
    <citation type="journal article" date="1992" name="Lakartidningen">
        <title>[Penicillin V and not amoxicillin is the first choice preparation in acute otitis].</title>
        <authorList>
            <person name="Kamme C."/>
            <person name="Lundgren K."/>
            <person name="Prellner K."/>
        </authorList>
    </citation>
    <scope>NUCLEOTIDE SEQUENCE [LARGE SCALE GENOMIC DNA]</scope>
    <source>
        <strain evidence="9 10">W1</strain>
    </source>
</reference>
<dbReference type="AlphaFoldDB" id="A0A5C8CDV0"/>
<dbReference type="InterPro" id="IPR001227">
    <property type="entry name" value="Ac_transferase_dom_sf"/>
</dbReference>
<dbReference type="InterPro" id="IPR016035">
    <property type="entry name" value="Acyl_Trfase/lysoPLipase"/>
</dbReference>
<evidence type="ECO:0000256" key="3">
    <source>
        <dbReference type="ARBA" id="ARBA00022679"/>
    </source>
</evidence>
<keyword evidence="4 6" id="KW-0012">Acyltransferase</keyword>
<feature type="active site" evidence="7">
    <location>
        <position position="92"/>
    </location>
</feature>
<evidence type="ECO:0000256" key="4">
    <source>
        <dbReference type="ARBA" id="ARBA00023315"/>
    </source>
</evidence>
<evidence type="ECO:0000256" key="1">
    <source>
        <dbReference type="ARBA" id="ARBA00013258"/>
    </source>
</evidence>
<evidence type="ECO:0000256" key="2">
    <source>
        <dbReference type="ARBA" id="ARBA00018953"/>
    </source>
</evidence>
<evidence type="ECO:0000256" key="6">
    <source>
        <dbReference type="PIRNR" id="PIRNR000446"/>
    </source>
</evidence>
<dbReference type="GO" id="GO:0004314">
    <property type="term" value="F:[acyl-carrier-protein] S-malonyltransferase activity"/>
    <property type="evidence" value="ECO:0007669"/>
    <property type="project" value="UniProtKB-EC"/>
</dbReference>
<dbReference type="GO" id="GO:0006633">
    <property type="term" value="P:fatty acid biosynthetic process"/>
    <property type="evidence" value="ECO:0007669"/>
    <property type="project" value="TreeGrafter"/>
</dbReference>
<feature type="active site" evidence="7">
    <location>
        <position position="198"/>
    </location>
</feature>
<feature type="domain" description="Malonyl-CoA:ACP transacylase (MAT)" evidence="8">
    <location>
        <begin position="7"/>
        <end position="303"/>
    </location>
</feature>
<dbReference type="Proteomes" id="UP000325116">
    <property type="component" value="Unassembled WGS sequence"/>
</dbReference>
<dbReference type="RefSeq" id="WP_147759063.1">
    <property type="nucleotide sequence ID" value="NZ_SAXT01000006.1"/>
</dbReference>
<dbReference type="PANTHER" id="PTHR42681:SF1">
    <property type="entry name" value="MALONYL-COA-ACYL CARRIER PROTEIN TRANSACYLASE, MITOCHONDRIAL"/>
    <property type="match status" value="1"/>
</dbReference>
<accession>A0A5C8CDV0</accession>
<comment type="caution">
    <text evidence="9">The sequence shown here is derived from an EMBL/GenBank/DDBJ whole genome shotgun (WGS) entry which is preliminary data.</text>
</comment>
<dbReference type="Pfam" id="PF00698">
    <property type="entry name" value="Acyl_transf_1"/>
    <property type="match status" value="1"/>
</dbReference>